<dbReference type="PROSITE" id="PS00330">
    <property type="entry name" value="HEMOLYSIN_CALCIUM"/>
    <property type="match status" value="6"/>
</dbReference>
<dbReference type="PRINTS" id="PR00313">
    <property type="entry name" value="CABNDNGRPT"/>
</dbReference>
<name>A0ABY5RR50_9HYPH</name>
<dbReference type="InterPro" id="IPR011049">
    <property type="entry name" value="Serralysin-like_metalloprot_C"/>
</dbReference>
<evidence type="ECO:0000256" key="1">
    <source>
        <dbReference type="ARBA" id="ARBA00004613"/>
    </source>
</evidence>
<evidence type="ECO:0000313" key="4">
    <source>
        <dbReference type="EMBL" id="UVF19513.1"/>
    </source>
</evidence>
<gene>
    <name evidence="4" type="ORF">HPT29_024360</name>
</gene>
<comment type="subcellular location">
    <subcellularLocation>
        <location evidence="1">Secreted</location>
    </subcellularLocation>
</comment>
<dbReference type="PANTHER" id="PTHR38340:SF1">
    <property type="entry name" value="S-LAYER PROTEIN"/>
    <property type="match status" value="1"/>
</dbReference>
<proteinExistence type="predicted"/>
<dbReference type="InterPro" id="IPR001343">
    <property type="entry name" value="Hemolysn_Ca-bd"/>
</dbReference>
<feature type="compositionally biased region" description="Basic residues" evidence="3">
    <location>
        <begin position="1"/>
        <end position="17"/>
    </location>
</feature>
<reference evidence="4" key="1">
    <citation type="submission" date="2022-08" db="EMBL/GenBank/DDBJ databases">
        <title>Microvirga terrae sp. nov., isolated from soil.</title>
        <authorList>
            <person name="Kim K.H."/>
            <person name="Seo Y.L."/>
            <person name="Kim J.M."/>
            <person name="Lee J.K."/>
            <person name="Han D.M."/>
            <person name="Jeon C.O."/>
        </authorList>
    </citation>
    <scope>NUCLEOTIDE SEQUENCE</scope>
    <source>
        <strain evidence="4">R24</strain>
    </source>
</reference>
<dbReference type="Proteomes" id="UP001017257">
    <property type="component" value="Chromosome"/>
</dbReference>
<evidence type="ECO:0000256" key="2">
    <source>
        <dbReference type="ARBA" id="ARBA00022525"/>
    </source>
</evidence>
<dbReference type="Pfam" id="PF00353">
    <property type="entry name" value="HemolysinCabind"/>
    <property type="match status" value="5"/>
</dbReference>
<feature type="region of interest" description="Disordered" evidence="3">
    <location>
        <begin position="1"/>
        <end position="22"/>
    </location>
</feature>
<dbReference type="RefSeq" id="WP_259060355.1">
    <property type="nucleotide sequence ID" value="NZ_CP102845.1"/>
</dbReference>
<dbReference type="EMBL" id="CP102845">
    <property type="protein sequence ID" value="UVF19513.1"/>
    <property type="molecule type" value="Genomic_DNA"/>
</dbReference>
<organism evidence="4 5">
    <name type="scientific">Microvirga terrae</name>
    <dbReference type="NCBI Taxonomy" id="2740529"/>
    <lineage>
        <taxon>Bacteria</taxon>
        <taxon>Pseudomonadati</taxon>
        <taxon>Pseudomonadota</taxon>
        <taxon>Alphaproteobacteria</taxon>
        <taxon>Hyphomicrobiales</taxon>
        <taxon>Methylobacteriaceae</taxon>
        <taxon>Microvirga</taxon>
    </lineage>
</organism>
<dbReference type="InterPro" id="IPR018511">
    <property type="entry name" value="Hemolysin-typ_Ca-bd_CS"/>
</dbReference>
<evidence type="ECO:0008006" key="6">
    <source>
        <dbReference type="Google" id="ProtNLM"/>
    </source>
</evidence>
<dbReference type="InterPro" id="IPR050557">
    <property type="entry name" value="RTX_toxin/Mannuronan_C5-epim"/>
</dbReference>
<sequence>MLRKPRSSRHPTAHNRHSFTAQAPPAALAAEPFRAPAPEQSSTVQPHTTQFLPLSGEHKMTLKVWGTQDIVANTLGVERDSLTMLPDGGYVVTFRQNQKIGFQVYSGNGEKVGGVRLVDSPVTGAVQQFSDVASVDSEGQFVIAWTESFADGKRALRTQTFNSDGTSTPAVLITNTAQADGAQITRTGESVWAVTYFETITATGTNTIHLVASSDPTHTPSVIANDKVVGRPDVAWIGGASSVVSYQKQNSTIGFKVFTGGVSGETTVAGVSANVVGLKNADGSPNGTFAVVANSGFDGASTVTINRFQVNAGVVQPLGAPTTIATGQKDGNGDQISTTALRGGGLAVAYVGTGIDNGDIFLAVIGANGVLITPPNFRVHNEAGKQVTPAISEMVDGRLAISWHDRAVGNGQIETTIVDARVSKIDVVGTSKNDVYAPSEFTGDTLDGKGGFDTLTFKGTTTGGVAVNLVAGNGTAGDAAGDTYTSFEKVIGSTFNDTLTGGAGHVLVGGAGNDTYYVSATSTVIDESGGGYDQVFSSATYTLSAGIENLFATGFDAINLTGNESDNIIAGNDAANRLTGNGGNDALYGNGGGDVLDGGAGNDALDGGAGDDALAGGIGNDVLYGRDGNDSLSGDDGDDVLDGGVGNDVLAGGNGNDNLQAGDGNDALDGGAGDDVINGGTGADTMNGGAGNDAYYIDNLGDQVIDGAGVDTVYVAIDGYDLNRLGAIENITGIGAVAITLTGNAFNNALTGNDGANILMGGAGNDVLSGGRGNDKIYGQEGNDVLFGGLDRDIFVFDKRPNKRTNVDKIADYNVRDDSIYLENKYFKVGSGSPSKPKQMASKYFYKGAKAHDRDDHIIYDNKKGILYYDADGTGSSAAVKIATLDRNLKMTYKDFFVI</sequence>
<protein>
    <recommendedName>
        <fullName evidence="6">Calcium-binding protein</fullName>
    </recommendedName>
</protein>
<keyword evidence="5" id="KW-1185">Reference proteome</keyword>
<evidence type="ECO:0000256" key="3">
    <source>
        <dbReference type="SAM" id="MobiDB-lite"/>
    </source>
</evidence>
<keyword evidence="2" id="KW-0964">Secreted</keyword>
<dbReference type="PANTHER" id="PTHR38340">
    <property type="entry name" value="S-LAYER PROTEIN"/>
    <property type="match status" value="1"/>
</dbReference>
<evidence type="ECO:0000313" key="5">
    <source>
        <dbReference type="Proteomes" id="UP001017257"/>
    </source>
</evidence>
<dbReference type="SUPFAM" id="SSF51120">
    <property type="entry name" value="beta-Roll"/>
    <property type="match status" value="3"/>
</dbReference>
<dbReference type="Gene3D" id="2.150.10.10">
    <property type="entry name" value="Serralysin-like metalloprotease, C-terminal"/>
    <property type="match status" value="5"/>
</dbReference>
<accession>A0ABY5RR50</accession>